<protein>
    <recommendedName>
        <fullName evidence="4">Transcription factor domain-containing protein</fullName>
    </recommendedName>
</protein>
<evidence type="ECO:0000313" key="3">
    <source>
        <dbReference type="Proteomes" id="UP000054342"/>
    </source>
</evidence>
<dbReference type="AlphaFoldDB" id="A0A0D2FEB2"/>
<sequence length="448" mass="48980">MAVETPYLLQAIIYTAASYRYFFGCRDHVTNFTRLTAYHETLRGLREIVHRAGSASANNGCSDAILLAIALLTIHGPPSDMQGRTLLGEQQLKDYEYYGSKVWAPSHLQALLSLVKQRGGLQRIGIQSLSGIIFTESIDTTNAASVLEKPTFALPFPPAHFLKVLRQQRQTVKQTSSRQEQQPEQPRRVCRGFRFLLKSFPKCGRALLPIVEDVHELVDTYVTLLHGQGCGVDFGQLVATWRILQHQALSLDPAPAPVPARGDSKAEAEAEDLLLYQLCRVAVVIYLTECLEPLPTIGAFHENCSRRLMLLIDECDKLGYWQRHHHRQKSPLGAAPELLLWATVLGGFTARGTTWLRQCAYKNTANRPSATAPAGAPTTLCTASPADVDDDGPPPPPAVVEAAAVTLGDDAPEVAAPPLPPVVVVAGAAPAPQNCELWDEIVPRRLSV</sequence>
<evidence type="ECO:0000313" key="2">
    <source>
        <dbReference type="EMBL" id="KIW58404.1"/>
    </source>
</evidence>
<organism evidence="2 3">
    <name type="scientific">Exophiala xenobiotica</name>
    <dbReference type="NCBI Taxonomy" id="348802"/>
    <lineage>
        <taxon>Eukaryota</taxon>
        <taxon>Fungi</taxon>
        <taxon>Dikarya</taxon>
        <taxon>Ascomycota</taxon>
        <taxon>Pezizomycotina</taxon>
        <taxon>Eurotiomycetes</taxon>
        <taxon>Chaetothyriomycetidae</taxon>
        <taxon>Chaetothyriales</taxon>
        <taxon>Herpotrichiellaceae</taxon>
        <taxon>Exophiala</taxon>
    </lineage>
</organism>
<dbReference type="GeneID" id="25324835"/>
<dbReference type="PANTHER" id="PTHR37540:SF10">
    <property type="entry name" value="SIGMA-70 REGION 2 FAMILY PROTEIN"/>
    <property type="match status" value="1"/>
</dbReference>
<evidence type="ECO:0000256" key="1">
    <source>
        <dbReference type="SAM" id="MobiDB-lite"/>
    </source>
</evidence>
<name>A0A0D2FEB2_9EURO</name>
<keyword evidence="3" id="KW-1185">Reference proteome</keyword>
<dbReference type="RefSeq" id="XP_013318988.1">
    <property type="nucleotide sequence ID" value="XM_013463534.1"/>
</dbReference>
<feature type="region of interest" description="Disordered" evidence="1">
    <location>
        <begin position="366"/>
        <end position="396"/>
    </location>
</feature>
<proteinExistence type="predicted"/>
<dbReference type="PANTHER" id="PTHR37540">
    <property type="entry name" value="TRANSCRIPTION FACTOR (ACR-2), PUTATIVE-RELATED-RELATED"/>
    <property type="match status" value="1"/>
</dbReference>
<dbReference type="HOGENOM" id="CLU_015771_2_1_1"/>
<gene>
    <name evidence="2" type="ORF">PV05_02927</name>
</gene>
<feature type="compositionally biased region" description="Low complexity" evidence="1">
    <location>
        <begin position="368"/>
        <end position="386"/>
    </location>
</feature>
<dbReference type="Proteomes" id="UP000054342">
    <property type="component" value="Unassembled WGS sequence"/>
</dbReference>
<reference evidence="2 3" key="1">
    <citation type="submission" date="2015-01" db="EMBL/GenBank/DDBJ databases">
        <title>The Genome Sequence of Exophiala xenobiotica CBS118157.</title>
        <authorList>
            <consortium name="The Broad Institute Genomics Platform"/>
            <person name="Cuomo C."/>
            <person name="de Hoog S."/>
            <person name="Gorbushina A."/>
            <person name="Stielow B."/>
            <person name="Teixiera M."/>
            <person name="Abouelleil A."/>
            <person name="Chapman S.B."/>
            <person name="Priest M."/>
            <person name="Young S.K."/>
            <person name="Wortman J."/>
            <person name="Nusbaum C."/>
            <person name="Birren B."/>
        </authorList>
    </citation>
    <scope>NUCLEOTIDE SEQUENCE [LARGE SCALE GENOMIC DNA]</scope>
    <source>
        <strain evidence="2 3">CBS 118157</strain>
    </source>
</reference>
<evidence type="ECO:0008006" key="4">
    <source>
        <dbReference type="Google" id="ProtNLM"/>
    </source>
</evidence>
<dbReference type="EMBL" id="KN847318">
    <property type="protein sequence ID" value="KIW58404.1"/>
    <property type="molecule type" value="Genomic_DNA"/>
</dbReference>
<dbReference type="OrthoDB" id="3469466at2759"/>
<accession>A0A0D2FEB2</accession>